<reference evidence="2" key="1">
    <citation type="submission" date="2016-10" db="EMBL/GenBank/DDBJ databases">
        <authorList>
            <person name="Varghese N."/>
            <person name="Submissions S."/>
        </authorList>
    </citation>
    <scope>NUCLEOTIDE SEQUENCE [LARGE SCALE GENOMIC DNA]</scope>
    <source>
        <strain evidence="2">CGMCC 1.1761</strain>
    </source>
</reference>
<accession>A0A1G4USN0</accession>
<evidence type="ECO:0000313" key="1">
    <source>
        <dbReference type="EMBL" id="SCW96642.1"/>
    </source>
</evidence>
<dbReference type="PIRSF" id="PIRSF035865">
    <property type="entry name" value="UCP035865"/>
    <property type="match status" value="1"/>
</dbReference>
<dbReference type="Proteomes" id="UP000198889">
    <property type="component" value="Unassembled WGS sequence"/>
</dbReference>
<name>A0A1G4USN0_9HYPH</name>
<dbReference type="InterPro" id="IPR014598">
    <property type="entry name" value="UCP035865"/>
</dbReference>
<dbReference type="AlphaFoldDB" id="A0A1G4USN0"/>
<dbReference type="EMBL" id="FMTP01000013">
    <property type="protein sequence ID" value="SCW96642.1"/>
    <property type="molecule type" value="Genomic_DNA"/>
</dbReference>
<protein>
    <submittedName>
        <fullName evidence="1">Uncharacterized conserved protein, DUF2336 family</fullName>
    </submittedName>
</protein>
<evidence type="ECO:0000313" key="2">
    <source>
        <dbReference type="Proteomes" id="UP000198889"/>
    </source>
</evidence>
<organism evidence="1 2">
    <name type="scientific">Ancylobacter rudongensis</name>
    <dbReference type="NCBI Taxonomy" id="177413"/>
    <lineage>
        <taxon>Bacteria</taxon>
        <taxon>Pseudomonadati</taxon>
        <taxon>Pseudomonadota</taxon>
        <taxon>Alphaproteobacteria</taxon>
        <taxon>Hyphomicrobiales</taxon>
        <taxon>Xanthobacteraceae</taxon>
        <taxon>Ancylobacter</taxon>
    </lineage>
</organism>
<gene>
    <name evidence="1" type="ORF">SAMN05660859_0306</name>
</gene>
<sequence length="376" mass="39891">MIVRQFLDWARTAPEDARAKAVAALARAYVRPELGAAERAEIDEALPGLVADPSPLVQLQLASALCRHPLVPVDVVLQLARLPGAAGALVLEHSAVLNVRELIALCTGGDTGRQAAIARRDGLPAPVTALLAEVADVGVLLELVRNRTADVPGFALGQIVSRFGGVPELREAVLSRPDLPAAAHQALIRVVAGALSAYVEERQWLSPAEAARLAREASDQATVTLASPPQFTQTRALVQGLQARGELTSALVLRSLLSGQMRLFLEAVSVLSGIPVDHVAALAADRSGEAFRVLYERLGLPAGAFIAFRTALGVVQSESYLDDLDGEPGLRLRILDEVLAAYEAAGESAQGNRIVGMLHRWQGEARERSDRQTLAA</sequence>
<dbReference type="RefSeq" id="WP_091444619.1">
    <property type="nucleotide sequence ID" value="NZ_FMTP01000013.1"/>
</dbReference>
<dbReference type="InterPro" id="IPR019285">
    <property type="entry name" value="DUF2336"/>
</dbReference>
<dbReference type="Pfam" id="PF10098">
    <property type="entry name" value="DUF2336"/>
    <property type="match status" value="1"/>
</dbReference>
<keyword evidence="2" id="KW-1185">Reference proteome</keyword>
<proteinExistence type="predicted"/>
<dbReference type="STRING" id="177413.SAMN05660859_0306"/>